<keyword evidence="2" id="KW-0732">Signal</keyword>
<feature type="signal peptide" evidence="2">
    <location>
        <begin position="1"/>
        <end position="22"/>
    </location>
</feature>
<gene>
    <name evidence="3" type="ORF">M404DRAFT_762550</name>
</gene>
<dbReference type="AlphaFoldDB" id="A0A0C3NYN1"/>
<evidence type="ECO:0000256" key="2">
    <source>
        <dbReference type="SAM" id="SignalP"/>
    </source>
</evidence>
<dbReference type="HOGENOM" id="CLU_912513_0_0_1"/>
<dbReference type="InParanoid" id="A0A0C3NYN1"/>
<keyword evidence="1" id="KW-0812">Transmembrane</keyword>
<dbReference type="PANTHER" id="PTHR37487">
    <property type="entry name" value="CHROMOSOME 1, WHOLE GENOME SHOTGUN SEQUENCE"/>
    <property type="match status" value="1"/>
</dbReference>
<evidence type="ECO:0000313" key="4">
    <source>
        <dbReference type="Proteomes" id="UP000054217"/>
    </source>
</evidence>
<dbReference type="Proteomes" id="UP000054217">
    <property type="component" value="Unassembled WGS sequence"/>
</dbReference>
<evidence type="ECO:0000313" key="3">
    <source>
        <dbReference type="EMBL" id="KIO00381.1"/>
    </source>
</evidence>
<reference evidence="3 4" key="1">
    <citation type="submission" date="2014-04" db="EMBL/GenBank/DDBJ databases">
        <authorList>
            <consortium name="DOE Joint Genome Institute"/>
            <person name="Kuo A."/>
            <person name="Kohler A."/>
            <person name="Costa M.D."/>
            <person name="Nagy L.G."/>
            <person name="Floudas D."/>
            <person name="Copeland A."/>
            <person name="Barry K.W."/>
            <person name="Cichocki N."/>
            <person name="Veneault-Fourrey C."/>
            <person name="LaButti K."/>
            <person name="Lindquist E.A."/>
            <person name="Lipzen A."/>
            <person name="Lundell T."/>
            <person name="Morin E."/>
            <person name="Murat C."/>
            <person name="Sun H."/>
            <person name="Tunlid A."/>
            <person name="Henrissat B."/>
            <person name="Grigoriev I.V."/>
            <person name="Hibbett D.S."/>
            <person name="Martin F."/>
            <person name="Nordberg H.P."/>
            <person name="Cantor M.N."/>
            <person name="Hua S.X."/>
        </authorList>
    </citation>
    <scope>NUCLEOTIDE SEQUENCE [LARGE SCALE GENOMIC DNA]</scope>
    <source>
        <strain evidence="3 4">Marx 270</strain>
    </source>
</reference>
<accession>A0A0C3NYN1</accession>
<dbReference type="OrthoDB" id="2591431at2759"/>
<dbReference type="STRING" id="870435.A0A0C3NYN1"/>
<feature type="transmembrane region" description="Helical" evidence="1">
    <location>
        <begin position="234"/>
        <end position="255"/>
    </location>
</feature>
<reference evidence="4" key="2">
    <citation type="submission" date="2015-01" db="EMBL/GenBank/DDBJ databases">
        <title>Evolutionary Origins and Diversification of the Mycorrhizal Mutualists.</title>
        <authorList>
            <consortium name="DOE Joint Genome Institute"/>
            <consortium name="Mycorrhizal Genomics Consortium"/>
            <person name="Kohler A."/>
            <person name="Kuo A."/>
            <person name="Nagy L.G."/>
            <person name="Floudas D."/>
            <person name="Copeland A."/>
            <person name="Barry K.W."/>
            <person name="Cichocki N."/>
            <person name="Veneault-Fourrey C."/>
            <person name="LaButti K."/>
            <person name="Lindquist E.A."/>
            <person name="Lipzen A."/>
            <person name="Lundell T."/>
            <person name="Morin E."/>
            <person name="Murat C."/>
            <person name="Riley R."/>
            <person name="Ohm R."/>
            <person name="Sun H."/>
            <person name="Tunlid A."/>
            <person name="Henrissat B."/>
            <person name="Grigoriev I.V."/>
            <person name="Hibbett D.S."/>
            <person name="Martin F."/>
        </authorList>
    </citation>
    <scope>NUCLEOTIDE SEQUENCE [LARGE SCALE GENOMIC DNA]</scope>
    <source>
        <strain evidence="4">Marx 270</strain>
    </source>
</reference>
<feature type="chain" id="PRO_5002176630" description="Mid2 domain-containing protein" evidence="2">
    <location>
        <begin position="23"/>
        <end position="305"/>
    </location>
</feature>
<keyword evidence="4" id="KW-1185">Reference proteome</keyword>
<evidence type="ECO:0008006" key="5">
    <source>
        <dbReference type="Google" id="ProtNLM"/>
    </source>
</evidence>
<proteinExistence type="predicted"/>
<evidence type="ECO:0000256" key="1">
    <source>
        <dbReference type="SAM" id="Phobius"/>
    </source>
</evidence>
<organism evidence="3 4">
    <name type="scientific">Pisolithus tinctorius Marx 270</name>
    <dbReference type="NCBI Taxonomy" id="870435"/>
    <lineage>
        <taxon>Eukaryota</taxon>
        <taxon>Fungi</taxon>
        <taxon>Dikarya</taxon>
        <taxon>Basidiomycota</taxon>
        <taxon>Agaricomycotina</taxon>
        <taxon>Agaricomycetes</taxon>
        <taxon>Agaricomycetidae</taxon>
        <taxon>Boletales</taxon>
        <taxon>Sclerodermatineae</taxon>
        <taxon>Pisolithaceae</taxon>
        <taxon>Pisolithus</taxon>
    </lineage>
</organism>
<keyword evidence="1" id="KW-0472">Membrane</keyword>
<dbReference type="EMBL" id="KN831996">
    <property type="protein sequence ID" value="KIO00381.1"/>
    <property type="molecule type" value="Genomic_DNA"/>
</dbReference>
<dbReference type="PANTHER" id="PTHR37487:SF3">
    <property type="entry name" value="CLEAVAGE_POLYADENYLATION SPECIFICITY FACTOR A SUBUNIT N-TERMINAL DOMAIN-CONTAINING PROTEIN"/>
    <property type="match status" value="1"/>
</dbReference>
<keyword evidence="1" id="KW-1133">Transmembrane helix</keyword>
<protein>
    <recommendedName>
        <fullName evidence="5">Mid2 domain-containing protein</fullName>
    </recommendedName>
</protein>
<name>A0A0C3NYN1_PISTI</name>
<sequence>MRSTHLLLSILFLSSPLLMAKAFSMLVGAATECGPFNISWTGGQSPFQIAIFTDDTVPASFHNVSSSAYQGSYTIPQLPLPQGLQFVVILSDATGFATGGTTDLITVGEPTSSSSCNTTLPSLSYYFSDVGFPLQQCGPFEFSGYQGAILPVTFVGIVPGGQSFLIQSGVTTTSYTWTADVQTGTSIMFSMWDANGNSGGCSVLQSVGPSNDASCLSSQTGSIASAKNIPVSTIAGIAVGVFTLAALVSFGLHVIQRRRRNASVYSSSMPPHPPPLQSADLVGLDILTTTHVYSRTYQSDRMLVY</sequence>